<gene>
    <name evidence="1" type="ORF">UFOPK3547_00716</name>
</gene>
<dbReference type="EMBL" id="CAESAN010000049">
    <property type="protein sequence ID" value="CAB4342613.1"/>
    <property type="molecule type" value="Genomic_DNA"/>
</dbReference>
<dbReference type="AlphaFoldDB" id="A0A6J5ZT19"/>
<organism evidence="1">
    <name type="scientific">freshwater metagenome</name>
    <dbReference type="NCBI Taxonomy" id="449393"/>
    <lineage>
        <taxon>unclassified sequences</taxon>
        <taxon>metagenomes</taxon>
        <taxon>ecological metagenomes</taxon>
    </lineage>
</organism>
<name>A0A6J5ZT19_9ZZZZ</name>
<protein>
    <submittedName>
        <fullName evidence="1">Unannotated protein</fullName>
    </submittedName>
</protein>
<proteinExistence type="predicted"/>
<sequence>MTVTKEGAGSGSVISSPAGIDCGATCSAAFNQGLELTLTATPAAGSTFTGWSFACPPNKAVKSVCRKIVTIPAGSGSNSSPTFTFSVDYDTYLVATFAKAAPAPSNLFTVSADGASTADLLTLVKVPGPGTAAQLGTFSGAASSRSARRVTACRASKKLSKAGRYKLSCKLTSAARSARRKGSIRVSLRTTFTPTGGAARTVTRTVTLKKTSSGVTG</sequence>
<reference evidence="1" key="1">
    <citation type="submission" date="2020-05" db="EMBL/GenBank/DDBJ databases">
        <authorList>
            <person name="Chiriac C."/>
            <person name="Salcher M."/>
            <person name="Ghai R."/>
            <person name="Kavagutti S V."/>
        </authorList>
    </citation>
    <scope>NUCLEOTIDE SEQUENCE</scope>
</reference>
<accession>A0A6J5ZT19</accession>
<evidence type="ECO:0000313" key="1">
    <source>
        <dbReference type="EMBL" id="CAB4342613.1"/>
    </source>
</evidence>